<reference evidence="2" key="1">
    <citation type="journal article" date="2019" name="Int. J. Syst. Evol. Microbiol.">
        <title>The Global Catalogue of Microorganisms (GCM) 10K type strain sequencing project: providing services to taxonomists for standard genome sequencing and annotation.</title>
        <authorList>
            <consortium name="The Broad Institute Genomics Platform"/>
            <consortium name="The Broad Institute Genome Sequencing Center for Infectious Disease"/>
            <person name="Wu L."/>
            <person name="Ma J."/>
        </authorList>
    </citation>
    <scope>NUCLEOTIDE SEQUENCE [LARGE SCALE GENOMIC DNA]</scope>
    <source>
        <strain evidence="2">JCM 13244</strain>
    </source>
</reference>
<proteinExistence type="predicted"/>
<comment type="caution">
    <text evidence="1">The sequence shown here is derived from an EMBL/GenBank/DDBJ whole genome shotgun (WGS) entry which is preliminary data.</text>
</comment>
<dbReference type="Proteomes" id="UP001499947">
    <property type="component" value="Unassembled WGS sequence"/>
</dbReference>
<sequence>MPSVQIVERTDLILVHSEARALPRWVRRTGIGEVYGPIPAYGRDGGPEGTGCWYAWGAGWWGAWCGAAWCGAACCGAGWCGA</sequence>
<name>A0ABP4UL81_9ACTN</name>
<evidence type="ECO:0000313" key="2">
    <source>
        <dbReference type="Proteomes" id="UP001499947"/>
    </source>
</evidence>
<dbReference type="EMBL" id="BAAALR010000060">
    <property type="protein sequence ID" value="GAA1704783.1"/>
    <property type="molecule type" value="Genomic_DNA"/>
</dbReference>
<accession>A0ABP4UL81</accession>
<evidence type="ECO:0000313" key="1">
    <source>
        <dbReference type="EMBL" id="GAA1704783.1"/>
    </source>
</evidence>
<protein>
    <submittedName>
        <fullName evidence="1">Uncharacterized protein</fullName>
    </submittedName>
</protein>
<organism evidence="1 2">
    <name type="scientific">Streptomyces yatensis</name>
    <dbReference type="NCBI Taxonomy" id="155177"/>
    <lineage>
        <taxon>Bacteria</taxon>
        <taxon>Bacillati</taxon>
        <taxon>Actinomycetota</taxon>
        <taxon>Actinomycetes</taxon>
        <taxon>Kitasatosporales</taxon>
        <taxon>Streptomycetaceae</taxon>
        <taxon>Streptomyces</taxon>
        <taxon>Streptomyces violaceusniger group</taxon>
    </lineage>
</organism>
<gene>
    <name evidence="1" type="ORF">GCM10009680_52010</name>
</gene>
<keyword evidence="2" id="KW-1185">Reference proteome</keyword>